<keyword evidence="6" id="KW-1185">Reference proteome</keyword>
<name>A0AAF0DVU1_9BASI</name>
<dbReference type="CDD" id="cd00200">
    <property type="entry name" value="WD40"/>
    <property type="match status" value="1"/>
</dbReference>
<keyword evidence="1 3" id="KW-0853">WD repeat</keyword>
<evidence type="ECO:0000256" key="3">
    <source>
        <dbReference type="PROSITE-ProRule" id="PRU00221"/>
    </source>
</evidence>
<feature type="repeat" description="WD" evidence="3">
    <location>
        <begin position="108"/>
        <end position="139"/>
    </location>
</feature>
<dbReference type="InterPro" id="IPR051179">
    <property type="entry name" value="WD_repeat_multifunction"/>
</dbReference>
<organism evidence="5 6">
    <name type="scientific">Malassezia brasiliensis</name>
    <dbReference type="NCBI Taxonomy" id="1821822"/>
    <lineage>
        <taxon>Eukaryota</taxon>
        <taxon>Fungi</taxon>
        <taxon>Dikarya</taxon>
        <taxon>Basidiomycota</taxon>
        <taxon>Ustilaginomycotina</taxon>
        <taxon>Malasseziomycetes</taxon>
        <taxon>Malasseziales</taxon>
        <taxon>Malasseziaceae</taxon>
        <taxon>Malassezia</taxon>
    </lineage>
</organism>
<feature type="repeat" description="WD" evidence="3">
    <location>
        <begin position="164"/>
        <end position="195"/>
    </location>
</feature>
<dbReference type="PANTHER" id="PTHR19857">
    <property type="entry name" value="MITOCHONDRIAL DIVISION PROTEIN 1-RELATED"/>
    <property type="match status" value="1"/>
</dbReference>
<dbReference type="InterPro" id="IPR015943">
    <property type="entry name" value="WD40/YVTN_repeat-like_dom_sf"/>
</dbReference>
<feature type="repeat" description="WD" evidence="3">
    <location>
        <begin position="63"/>
        <end position="107"/>
    </location>
</feature>
<dbReference type="SMART" id="SM00320">
    <property type="entry name" value="WD40"/>
    <property type="match status" value="7"/>
</dbReference>
<evidence type="ECO:0000256" key="4">
    <source>
        <dbReference type="SAM" id="MobiDB-lite"/>
    </source>
</evidence>
<gene>
    <name evidence="5" type="primary">SQT1</name>
    <name evidence="5" type="ORF">MBRA1_002934</name>
</gene>
<feature type="compositionally biased region" description="Basic and acidic residues" evidence="4">
    <location>
        <begin position="1"/>
        <end position="16"/>
    </location>
</feature>
<dbReference type="SUPFAM" id="SSF50978">
    <property type="entry name" value="WD40 repeat-like"/>
    <property type="match status" value="1"/>
</dbReference>
<evidence type="ECO:0000313" key="5">
    <source>
        <dbReference type="EMBL" id="WFC96277.1"/>
    </source>
</evidence>
<dbReference type="PROSITE" id="PS50294">
    <property type="entry name" value="WD_REPEATS_REGION"/>
    <property type="match status" value="2"/>
</dbReference>
<keyword evidence="2" id="KW-0677">Repeat</keyword>
<feature type="repeat" description="WD" evidence="3">
    <location>
        <begin position="196"/>
        <end position="237"/>
    </location>
</feature>
<evidence type="ECO:0000313" key="6">
    <source>
        <dbReference type="Proteomes" id="UP001216638"/>
    </source>
</evidence>
<dbReference type="InterPro" id="IPR001680">
    <property type="entry name" value="WD40_rpt"/>
</dbReference>
<dbReference type="PANTHER" id="PTHR19857:SF8">
    <property type="entry name" value="ANGIO-ASSOCIATED MIGRATORY CELL PROTEIN"/>
    <property type="match status" value="1"/>
</dbReference>
<evidence type="ECO:0000256" key="1">
    <source>
        <dbReference type="ARBA" id="ARBA00022574"/>
    </source>
</evidence>
<dbReference type="EMBL" id="CP119953">
    <property type="protein sequence ID" value="WFC96277.1"/>
    <property type="molecule type" value="Genomic_DNA"/>
</dbReference>
<proteinExistence type="predicted"/>
<dbReference type="PROSITE" id="PS50082">
    <property type="entry name" value="WD_REPEATS_2"/>
    <property type="match status" value="4"/>
</dbReference>
<sequence length="449" mass="47108">MADEQLAHEPEVEHGEGLVLTNDDVEVDVTESAEAPMDEDGNAEQDAGDDDQMEFQDDSIAAFYAHRASVFCVSLHPRFPDPPIAVSGGEDDRAWLWNTIDGTEIAQLSGHSDSVVAVAFSHDGEMVATGGLDGRVRVWRRHGDGWHTWEFLTNLEGPSEVVWLTWHPKGPVLVAGASDATVWMWQLPSGNTMNVFSGHTGSVTCGRFTPDGRKLVSASDDGSLIVWDPRSAAVLAKVADDDTRFALDGGITSLCISPDSRLVVVGGAAGGVRVVSVANLDTTGGVSVVGMLNGHAEGESVESVEFVDLVPAASTGPFSGPTSRTSTHIVSAGTDGKAIAWDLTTGKARGEALHDAAITKLVVHPHTPLFTTSSVDHLIRTFDARSMQTVGVQHGFTDGVLDVAVGVDDGITQGAETGGVGAYAHATPPKGYKLVGAGDEGVALVFRLQ</sequence>
<reference evidence="5" key="1">
    <citation type="submission" date="2023-03" db="EMBL/GenBank/DDBJ databases">
        <title>Mating type loci evolution in Malassezia.</title>
        <authorList>
            <person name="Coelho M.A."/>
        </authorList>
    </citation>
    <scope>NUCLEOTIDE SEQUENCE</scope>
    <source>
        <strain evidence="5">CBS 14135</strain>
    </source>
</reference>
<evidence type="ECO:0000256" key="2">
    <source>
        <dbReference type="ARBA" id="ARBA00022737"/>
    </source>
</evidence>
<dbReference type="InterPro" id="IPR036322">
    <property type="entry name" value="WD40_repeat_dom_sf"/>
</dbReference>
<accession>A0AAF0DVU1</accession>
<dbReference type="Pfam" id="PF00400">
    <property type="entry name" value="WD40"/>
    <property type="match status" value="5"/>
</dbReference>
<dbReference type="Proteomes" id="UP001216638">
    <property type="component" value="Chromosome 3"/>
</dbReference>
<feature type="compositionally biased region" description="Acidic residues" evidence="4">
    <location>
        <begin position="23"/>
        <end position="50"/>
    </location>
</feature>
<dbReference type="AlphaFoldDB" id="A0AAF0DVU1"/>
<dbReference type="Gene3D" id="2.130.10.10">
    <property type="entry name" value="YVTN repeat-like/Quinoprotein amine dehydrogenase"/>
    <property type="match status" value="1"/>
</dbReference>
<feature type="region of interest" description="Disordered" evidence="4">
    <location>
        <begin position="1"/>
        <end position="50"/>
    </location>
</feature>
<protein>
    <submittedName>
        <fullName evidence="5">60S ribosomal subunit assembly or modification protein</fullName>
    </submittedName>
</protein>